<feature type="region of interest" description="Disordered" evidence="1">
    <location>
        <begin position="220"/>
        <end position="240"/>
    </location>
</feature>
<proteinExistence type="predicted"/>
<organism evidence="2 3">
    <name type="scientific">Apatococcus fuscideae</name>
    <dbReference type="NCBI Taxonomy" id="2026836"/>
    <lineage>
        <taxon>Eukaryota</taxon>
        <taxon>Viridiplantae</taxon>
        <taxon>Chlorophyta</taxon>
        <taxon>core chlorophytes</taxon>
        <taxon>Trebouxiophyceae</taxon>
        <taxon>Chlorellales</taxon>
        <taxon>Chlorellaceae</taxon>
        <taxon>Apatococcus</taxon>
    </lineage>
</organism>
<dbReference type="EMBL" id="JALJOV010001614">
    <property type="protein sequence ID" value="KAK9845576.1"/>
    <property type="molecule type" value="Genomic_DNA"/>
</dbReference>
<dbReference type="AlphaFoldDB" id="A0AAW1SJ77"/>
<evidence type="ECO:0000256" key="1">
    <source>
        <dbReference type="SAM" id="MobiDB-lite"/>
    </source>
</evidence>
<feature type="compositionally biased region" description="Polar residues" evidence="1">
    <location>
        <begin position="178"/>
        <end position="203"/>
    </location>
</feature>
<dbReference type="Proteomes" id="UP001485043">
    <property type="component" value="Unassembled WGS sequence"/>
</dbReference>
<evidence type="ECO:0000313" key="2">
    <source>
        <dbReference type="EMBL" id="KAK9845576.1"/>
    </source>
</evidence>
<evidence type="ECO:0000313" key="3">
    <source>
        <dbReference type="Proteomes" id="UP001485043"/>
    </source>
</evidence>
<comment type="caution">
    <text evidence="2">The sequence shown here is derived from an EMBL/GenBank/DDBJ whole genome shotgun (WGS) entry which is preliminary data.</text>
</comment>
<keyword evidence="3" id="KW-1185">Reference proteome</keyword>
<accession>A0AAW1SJ77</accession>
<name>A0AAW1SJ77_9CHLO</name>
<protein>
    <submittedName>
        <fullName evidence="2">Uncharacterized protein</fullName>
    </submittedName>
</protein>
<feature type="compositionally biased region" description="Polar residues" evidence="1">
    <location>
        <begin position="229"/>
        <end position="238"/>
    </location>
</feature>
<reference evidence="2 3" key="1">
    <citation type="journal article" date="2024" name="Nat. Commun.">
        <title>Phylogenomics reveals the evolutionary origins of lichenization in chlorophyte algae.</title>
        <authorList>
            <person name="Puginier C."/>
            <person name="Libourel C."/>
            <person name="Otte J."/>
            <person name="Skaloud P."/>
            <person name="Haon M."/>
            <person name="Grisel S."/>
            <person name="Petersen M."/>
            <person name="Berrin J.G."/>
            <person name="Delaux P.M."/>
            <person name="Dal Grande F."/>
            <person name="Keller J."/>
        </authorList>
    </citation>
    <scope>NUCLEOTIDE SEQUENCE [LARGE SCALE GENOMIC DNA]</scope>
    <source>
        <strain evidence="2 3">SAG 2523</strain>
    </source>
</reference>
<gene>
    <name evidence="2" type="ORF">WJX84_004589</name>
</gene>
<feature type="region of interest" description="Disordered" evidence="1">
    <location>
        <begin position="160"/>
        <end position="203"/>
    </location>
</feature>
<sequence length="409" mass="43419">MQPDQSLVPAGPHSLPEENKTMVAECLRLVLPAPGWAQLDGTLDPRSQTARAYQATRELLHGRVFPAFGAKSQGLGSLTEGQNPKSKLLCIVRLVFNEPGNKQFWRCPWCPFARDAPSSMHTHLERRHPDLLSGIAKVAYLRPCADRTGHVRAFLSGPTVGSFTNPRPLGPFPLGSDPSRSWSSQDTASMVPSPHVNDSSSQPLSKKQCIVAGLLKGTSSKGVPIPGQDRSSQMSRATSGLPETHLGTVMQTRDRPLAAGTLPLKDNQGHDGQAPKASVCLPPICSPHKPSNWQGPTRGPIVPALAPEAGQDLRSFDTGMFRPARPSSEACAGAKLEPSNQPDPGAAGGSQPDMAAIKGPAPEAANPPCVGNLLALLQGLQTLPAAQRPHRIEVNFQTAVLTVFPDEAT</sequence>
<feature type="region of interest" description="Disordered" evidence="1">
    <location>
        <begin position="323"/>
        <end position="363"/>
    </location>
</feature>